<proteinExistence type="predicted"/>
<dbReference type="Pfam" id="PF23904">
    <property type="entry name" value="DUF7246"/>
    <property type="match status" value="1"/>
</dbReference>
<evidence type="ECO:0000259" key="1">
    <source>
        <dbReference type="Pfam" id="PF23904"/>
    </source>
</evidence>
<evidence type="ECO:0000313" key="2">
    <source>
        <dbReference type="EMBL" id="AJD82194.1"/>
    </source>
</evidence>
<sequence length="92" mass="10590">MNVKSTIGPKRYKPLVERPGWERHDSYQLGKKVLERGTEVRVRTAKGKHAELFTFQYAEVNTETGAVTLAFVGGRKGRKLDRFFRPEQIKVV</sequence>
<accession>A0A0B5A314</accession>
<name>A0A0B5A314_9CAUD</name>
<dbReference type="InterPro" id="IPR055670">
    <property type="entry name" value="DUF7246"/>
</dbReference>
<gene>
    <name evidence="2" type="primary">147</name>
    <name evidence="2" type="ORF">COSMO_147</name>
</gene>
<evidence type="ECO:0000313" key="3">
    <source>
        <dbReference type="Proteomes" id="UP000031718"/>
    </source>
</evidence>
<dbReference type="Proteomes" id="UP000031718">
    <property type="component" value="Segment"/>
</dbReference>
<organism evidence="2 3">
    <name type="scientific">Mycobacterium phage Cosmo</name>
    <dbReference type="NCBI Taxonomy" id="1567467"/>
    <lineage>
        <taxon>Viruses</taxon>
        <taxon>Duplodnaviria</taxon>
        <taxon>Heunggongvirae</taxon>
        <taxon>Uroviricota</taxon>
        <taxon>Caudoviricetes</taxon>
        <taxon>Vilmaviridae</taxon>
        <taxon>Wildcatvirus</taxon>
        <taxon>Wildcatvirus wildcat</taxon>
        <taxon>Mycobacterium virus Wildcat</taxon>
    </lineage>
</organism>
<dbReference type="EMBL" id="KP027195">
    <property type="protein sequence ID" value="AJD82194.1"/>
    <property type="molecule type" value="Genomic_DNA"/>
</dbReference>
<feature type="domain" description="DUF7246" evidence="1">
    <location>
        <begin position="22"/>
        <end position="92"/>
    </location>
</feature>
<reference evidence="2 3" key="1">
    <citation type="submission" date="2014-10" db="EMBL/GenBank/DDBJ databases">
        <authorList>
            <person name="Mackenzie J."/>
            <person name="Lekholoane M."/>
            <person name="Leqhaoe R."/>
            <person name="Mcunu Z."/>
            <person name="Mzobe Z."/>
            <person name="Rodel H."/>
            <person name="Seagreen C."/>
            <person name="Mazeka N."/>
            <person name="Larsen M.H."/>
            <person name="Rubin E.J."/>
            <person name="Russell D.A."/>
            <person name="Guerrero C.A."/>
            <person name="Bowman C.A."/>
            <person name="Jacobs-Sera D."/>
            <person name="Hendrix R.W."/>
            <person name="Hatfull G.F."/>
        </authorList>
    </citation>
    <scope>NUCLEOTIDE SEQUENCE [LARGE SCALE GENOMIC DNA]</scope>
</reference>
<protein>
    <recommendedName>
        <fullName evidence="1">DUF7246 domain-containing protein</fullName>
    </recommendedName>
</protein>